<feature type="transmembrane region" description="Helical" evidence="2">
    <location>
        <begin position="6"/>
        <end position="26"/>
    </location>
</feature>
<evidence type="ECO:0000256" key="1">
    <source>
        <dbReference type="SAM" id="MobiDB-lite"/>
    </source>
</evidence>
<keyword evidence="2" id="KW-0472">Membrane</keyword>
<keyword evidence="2" id="KW-1133">Transmembrane helix</keyword>
<feature type="region of interest" description="Disordered" evidence="1">
    <location>
        <begin position="156"/>
        <end position="182"/>
    </location>
</feature>
<sequence>MDPIFYTFLGMGIGFIGSQVVMNNFFKNKQNKNRQQNQVTKKYIPSTPDMKKAYQQNQIHSLINRQSDVEDHIRKIVKIQPPPAQFDKDDELSLVQDSEQAKQYQINDSERITQPQTPNFQNKLQTQPNIKLFTNPDQIQKIATYPLILKQNKFSASQNQLPQTTSSESHQESSAENSDQDE</sequence>
<evidence type="ECO:0000313" key="4">
    <source>
        <dbReference type="Proteomes" id="UP000692954"/>
    </source>
</evidence>
<reference evidence="3" key="1">
    <citation type="submission" date="2021-01" db="EMBL/GenBank/DDBJ databases">
        <authorList>
            <consortium name="Genoscope - CEA"/>
            <person name="William W."/>
        </authorList>
    </citation>
    <scope>NUCLEOTIDE SEQUENCE</scope>
</reference>
<feature type="compositionally biased region" description="Polar residues" evidence="1">
    <location>
        <begin position="156"/>
        <end position="165"/>
    </location>
</feature>
<name>A0A8S1M9X8_9CILI</name>
<comment type="caution">
    <text evidence="3">The sequence shown here is derived from an EMBL/GenBank/DDBJ whole genome shotgun (WGS) entry which is preliminary data.</text>
</comment>
<gene>
    <name evidence="3" type="ORF">PSON_ATCC_30995.1.T0330277</name>
</gene>
<organism evidence="3 4">
    <name type="scientific">Paramecium sonneborni</name>
    <dbReference type="NCBI Taxonomy" id="65129"/>
    <lineage>
        <taxon>Eukaryota</taxon>
        <taxon>Sar</taxon>
        <taxon>Alveolata</taxon>
        <taxon>Ciliophora</taxon>
        <taxon>Intramacronucleata</taxon>
        <taxon>Oligohymenophorea</taxon>
        <taxon>Peniculida</taxon>
        <taxon>Parameciidae</taxon>
        <taxon>Paramecium</taxon>
    </lineage>
</organism>
<keyword evidence="4" id="KW-1185">Reference proteome</keyword>
<protein>
    <recommendedName>
        <fullName evidence="5">Transmembrane protein</fullName>
    </recommendedName>
</protein>
<proteinExistence type="predicted"/>
<keyword evidence="2" id="KW-0812">Transmembrane</keyword>
<evidence type="ECO:0008006" key="5">
    <source>
        <dbReference type="Google" id="ProtNLM"/>
    </source>
</evidence>
<evidence type="ECO:0000313" key="3">
    <source>
        <dbReference type="EMBL" id="CAD8075532.1"/>
    </source>
</evidence>
<evidence type="ECO:0000256" key="2">
    <source>
        <dbReference type="SAM" id="Phobius"/>
    </source>
</evidence>
<dbReference type="OrthoDB" id="310174at2759"/>
<dbReference type="Proteomes" id="UP000692954">
    <property type="component" value="Unassembled WGS sequence"/>
</dbReference>
<accession>A0A8S1M9X8</accession>
<dbReference type="EMBL" id="CAJJDN010000033">
    <property type="protein sequence ID" value="CAD8075532.1"/>
    <property type="molecule type" value="Genomic_DNA"/>
</dbReference>
<dbReference type="AlphaFoldDB" id="A0A8S1M9X8"/>
<feature type="compositionally biased region" description="Low complexity" evidence="1">
    <location>
        <begin position="166"/>
        <end position="182"/>
    </location>
</feature>